<reference evidence="2 3" key="1">
    <citation type="journal article" date="2018" name="Mycol. Prog.">
        <title>Coniella lustricola, a new species from submerged detritus.</title>
        <authorList>
            <person name="Raudabaugh D.B."/>
            <person name="Iturriaga T."/>
            <person name="Carver A."/>
            <person name="Mondo S."/>
            <person name="Pangilinan J."/>
            <person name="Lipzen A."/>
            <person name="He G."/>
            <person name="Amirebrahimi M."/>
            <person name="Grigoriev I.V."/>
            <person name="Miller A.N."/>
        </authorList>
    </citation>
    <scope>NUCLEOTIDE SEQUENCE [LARGE SCALE GENOMIC DNA]</scope>
    <source>
        <strain evidence="2 3">B22-T-1</strain>
    </source>
</reference>
<dbReference type="EMBL" id="KZ678389">
    <property type="protein sequence ID" value="PSR97685.1"/>
    <property type="molecule type" value="Genomic_DNA"/>
</dbReference>
<dbReference type="Proteomes" id="UP000241462">
    <property type="component" value="Unassembled WGS sequence"/>
</dbReference>
<evidence type="ECO:0000313" key="3">
    <source>
        <dbReference type="Proteomes" id="UP000241462"/>
    </source>
</evidence>
<keyword evidence="1" id="KW-0472">Membrane</keyword>
<proteinExistence type="predicted"/>
<protein>
    <recommendedName>
        <fullName evidence="4">Pre-mRNA splicing factor</fullName>
    </recommendedName>
</protein>
<feature type="transmembrane region" description="Helical" evidence="1">
    <location>
        <begin position="161"/>
        <end position="186"/>
    </location>
</feature>
<dbReference type="InParanoid" id="A0A2T3AHD7"/>
<gene>
    <name evidence="2" type="ORF">BD289DRAFT_425469</name>
</gene>
<keyword evidence="1" id="KW-1133">Transmembrane helix</keyword>
<keyword evidence="3" id="KW-1185">Reference proteome</keyword>
<evidence type="ECO:0008006" key="4">
    <source>
        <dbReference type="Google" id="ProtNLM"/>
    </source>
</evidence>
<evidence type="ECO:0000256" key="1">
    <source>
        <dbReference type="SAM" id="Phobius"/>
    </source>
</evidence>
<name>A0A2T3AHD7_9PEZI</name>
<organism evidence="2 3">
    <name type="scientific">Coniella lustricola</name>
    <dbReference type="NCBI Taxonomy" id="2025994"/>
    <lineage>
        <taxon>Eukaryota</taxon>
        <taxon>Fungi</taxon>
        <taxon>Dikarya</taxon>
        <taxon>Ascomycota</taxon>
        <taxon>Pezizomycotina</taxon>
        <taxon>Sordariomycetes</taxon>
        <taxon>Sordariomycetidae</taxon>
        <taxon>Diaporthales</taxon>
        <taxon>Schizoparmaceae</taxon>
        <taxon>Coniella</taxon>
    </lineage>
</organism>
<dbReference type="AlphaFoldDB" id="A0A2T3AHD7"/>
<dbReference type="OrthoDB" id="61370at2759"/>
<dbReference type="Gene3D" id="1.20.140.150">
    <property type="match status" value="1"/>
</dbReference>
<accession>A0A2T3AHD7</accession>
<feature type="transmembrane region" description="Helical" evidence="1">
    <location>
        <begin position="89"/>
        <end position="110"/>
    </location>
</feature>
<evidence type="ECO:0000313" key="2">
    <source>
        <dbReference type="EMBL" id="PSR97685.1"/>
    </source>
</evidence>
<keyword evidence="1" id="KW-0812">Transmembrane</keyword>
<feature type="transmembrane region" description="Helical" evidence="1">
    <location>
        <begin position="122"/>
        <end position="145"/>
    </location>
</feature>
<sequence length="202" mass="22078">MTRLSVYGTALAIFIAASAMTLASILVPHWVSMDVPVRGSDKVYSQHLGLHHYCNSALPDSPCRHFPDTAKDCRPQDGDFCSIWRTSGFLMSFATIAELATLVCFVITIGGGKVKREYGWKVLSALLLTVALAQLAAMALVSFLFDNDEYFSVPGWRLDTSWILCTVSGSMALLLVGGLSLSAFWFPPEDDGYNFLADPIEP</sequence>